<name>A0A0A9GTD9_ARUDO</name>
<organism evidence="1">
    <name type="scientific">Arundo donax</name>
    <name type="common">Giant reed</name>
    <name type="synonym">Donax arundinaceus</name>
    <dbReference type="NCBI Taxonomy" id="35708"/>
    <lineage>
        <taxon>Eukaryota</taxon>
        <taxon>Viridiplantae</taxon>
        <taxon>Streptophyta</taxon>
        <taxon>Embryophyta</taxon>
        <taxon>Tracheophyta</taxon>
        <taxon>Spermatophyta</taxon>
        <taxon>Magnoliopsida</taxon>
        <taxon>Liliopsida</taxon>
        <taxon>Poales</taxon>
        <taxon>Poaceae</taxon>
        <taxon>PACMAD clade</taxon>
        <taxon>Arundinoideae</taxon>
        <taxon>Arundineae</taxon>
        <taxon>Arundo</taxon>
    </lineage>
</organism>
<dbReference type="AlphaFoldDB" id="A0A0A9GTD9"/>
<evidence type="ECO:0000313" key="1">
    <source>
        <dbReference type="EMBL" id="JAE26799.1"/>
    </source>
</evidence>
<dbReference type="EMBL" id="GBRH01171097">
    <property type="protein sequence ID" value="JAE26799.1"/>
    <property type="molecule type" value="Transcribed_RNA"/>
</dbReference>
<reference evidence="1" key="1">
    <citation type="submission" date="2014-09" db="EMBL/GenBank/DDBJ databases">
        <authorList>
            <person name="Magalhaes I.L.F."/>
            <person name="Oliveira U."/>
            <person name="Santos F.R."/>
            <person name="Vidigal T.H.D.A."/>
            <person name="Brescovit A.D."/>
            <person name="Santos A.J."/>
        </authorList>
    </citation>
    <scope>NUCLEOTIDE SEQUENCE</scope>
    <source>
        <tissue evidence="1">Shoot tissue taken approximately 20 cm above the soil surface</tissue>
    </source>
</reference>
<reference evidence="1" key="2">
    <citation type="journal article" date="2015" name="Data Brief">
        <title>Shoot transcriptome of the giant reed, Arundo donax.</title>
        <authorList>
            <person name="Barrero R.A."/>
            <person name="Guerrero F.D."/>
            <person name="Moolhuijzen P."/>
            <person name="Goolsby J.A."/>
            <person name="Tidwell J."/>
            <person name="Bellgard S.E."/>
            <person name="Bellgard M.I."/>
        </authorList>
    </citation>
    <scope>NUCLEOTIDE SEQUENCE</scope>
    <source>
        <tissue evidence="1">Shoot tissue taken approximately 20 cm above the soil surface</tissue>
    </source>
</reference>
<proteinExistence type="predicted"/>
<accession>A0A0A9GTD9</accession>
<sequence length="37" mass="4553">MRLQPIKNTCRTYLLNHRQLHHRDLQLSFNLSSFSFH</sequence>
<protein>
    <submittedName>
        <fullName evidence="1">Uncharacterized protein</fullName>
    </submittedName>
</protein>